<dbReference type="KEGG" id="psd:DSC_05585"/>
<protein>
    <recommendedName>
        <fullName evidence="3">Antitoxin</fullName>
    </recommendedName>
</protein>
<proteinExistence type="predicted"/>
<reference evidence="1 2" key="1">
    <citation type="journal article" date="2012" name="J. Bacteriol.">
        <title>Complete Genome Sequence of the BTEX-Degrading Bacterium Pseudoxanthomonas spadix BD-a59.</title>
        <authorList>
            <person name="Lee S.H."/>
            <person name="Jin H.M."/>
            <person name="Lee H.J."/>
            <person name="Kim J.M."/>
            <person name="Jeon C.O."/>
        </authorList>
    </citation>
    <scope>NUCLEOTIDE SEQUENCE [LARGE SCALE GENOMIC DNA]</scope>
    <source>
        <strain evidence="1 2">BD-a59</strain>
    </source>
</reference>
<dbReference type="eggNOG" id="COG3514">
    <property type="taxonomic scope" value="Bacteria"/>
</dbReference>
<dbReference type="InterPro" id="IPR022148">
    <property type="entry name" value="CopG_antitoxin"/>
</dbReference>
<sequence>MTAMKAEYDLSKMKSRKNPYAAKLKKPVSMRLSEDVVDYFKAMANEAGVPYQSLINLYLRDCVMQHRKVQIAWPGSKS</sequence>
<dbReference type="HOGENOM" id="CLU_175653_2_0_6"/>
<dbReference type="Proteomes" id="UP000005870">
    <property type="component" value="Chromosome"/>
</dbReference>
<dbReference type="EMBL" id="CP003093">
    <property type="protein sequence ID" value="AER55768.1"/>
    <property type="molecule type" value="Genomic_DNA"/>
</dbReference>
<evidence type="ECO:0000313" key="2">
    <source>
        <dbReference type="Proteomes" id="UP000005870"/>
    </source>
</evidence>
<organism evidence="1 2">
    <name type="scientific">Pseudoxanthomonas spadix (strain BD-a59)</name>
    <dbReference type="NCBI Taxonomy" id="1045855"/>
    <lineage>
        <taxon>Bacteria</taxon>
        <taxon>Pseudomonadati</taxon>
        <taxon>Pseudomonadota</taxon>
        <taxon>Gammaproteobacteria</taxon>
        <taxon>Lysobacterales</taxon>
        <taxon>Lysobacteraceae</taxon>
        <taxon>Pseudoxanthomonas</taxon>
    </lineage>
</organism>
<dbReference type="AlphaFoldDB" id="G7UQN6"/>
<evidence type="ECO:0000313" key="1">
    <source>
        <dbReference type="EMBL" id="AER55768.1"/>
    </source>
</evidence>
<dbReference type="Pfam" id="PF12441">
    <property type="entry name" value="CopG_antitoxin"/>
    <property type="match status" value="1"/>
</dbReference>
<dbReference type="STRING" id="1045855.DSC_05585"/>
<gene>
    <name evidence="1" type="ordered locus">DSC_05585</name>
</gene>
<accession>G7UQN6</accession>
<name>G7UQN6_PSEUP</name>
<evidence type="ECO:0008006" key="3">
    <source>
        <dbReference type="Google" id="ProtNLM"/>
    </source>
</evidence>
<keyword evidence="2" id="KW-1185">Reference proteome</keyword>